<reference evidence="1" key="1">
    <citation type="submission" date="2022-06" db="EMBL/GenBank/DDBJ databases">
        <authorList>
            <person name="Berger JAMES D."/>
            <person name="Berger JAMES D."/>
        </authorList>
    </citation>
    <scope>NUCLEOTIDE SEQUENCE [LARGE SCALE GENOMIC DNA]</scope>
</reference>
<evidence type="ECO:0000313" key="2">
    <source>
        <dbReference type="WBParaSite" id="TREG1_81400.1"/>
    </source>
</evidence>
<dbReference type="Proteomes" id="UP000050795">
    <property type="component" value="Unassembled WGS sequence"/>
</dbReference>
<evidence type="ECO:0000313" key="1">
    <source>
        <dbReference type="Proteomes" id="UP000050795"/>
    </source>
</evidence>
<keyword evidence="1" id="KW-1185">Reference proteome</keyword>
<protein>
    <submittedName>
        <fullName evidence="2">Uncharacterized protein</fullName>
    </submittedName>
</protein>
<dbReference type="WBParaSite" id="TREG1_81400.1">
    <property type="protein sequence ID" value="TREG1_81400.1"/>
    <property type="gene ID" value="TREG1_81400"/>
</dbReference>
<proteinExistence type="predicted"/>
<dbReference type="AlphaFoldDB" id="A0AA85KDN9"/>
<sequence length="90" mass="10180">MEFSACDIGSPNVAVRPLISGVHRTGIELRNHVHGWQALLIYNSREKHAKKTTLINVTRQTLVRKTNSKICLTYISERSMHGQTQGQHTN</sequence>
<accession>A0AA85KDN9</accession>
<name>A0AA85KDN9_TRIRE</name>
<reference evidence="2" key="2">
    <citation type="submission" date="2023-11" db="UniProtKB">
        <authorList>
            <consortium name="WormBaseParasite"/>
        </authorList>
    </citation>
    <scope>IDENTIFICATION</scope>
</reference>
<organism evidence="1 2">
    <name type="scientific">Trichobilharzia regenti</name>
    <name type="common">Nasal bird schistosome</name>
    <dbReference type="NCBI Taxonomy" id="157069"/>
    <lineage>
        <taxon>Eukaryota</taxon>
        <taxon>Metazoa</taxon>
        <taxon>Spiralia</taxon>
        <taxon>Lophotrochozoa</taxon>
        <taxon>Platyhelminthes</taxon>
        <taxon>Trematoda</taxon>
        <taxon>Digenea</taxon>
        <taxon>Strigeidida</taxon>
        <taxon>Schistosomatoidea</taxon>
        <taxon>Schistosomatidae</taxon>
        <taxon>Trichobilharzia</taxon>
    </lineage>
</organism>